<dbReference type="InterPro" id="IPR020846">
    <property type="entry name" value="MFS_dom"/>
</dbReference>
<feature type="transmembrane region" description="Helical" evidence="8">
    <location>
        <begin position="144"/>
        <end position="166"/>
    </location>
</feature>
<evidence type="ECO:0000259" key="9">
    <source>
        <dbReference type="PROSITE" id="PS50850"/>
    </source>
</evidence>
<evidence type="ECO:0000256" key="8">
    <source>
        <dbReference type="SAM" id="Phobius"/>
    </source>
</evidence>
<evidence type="ECO:0000256" key="6">
    <source>
        <dbReference type="ARBA" id="ARBA00023136"/>
    </source>
</evidence>
<dbReference type="RefSeq" id="WP_377287047.1">
    <property type="nucleotide sequence ID" value="NZ_JBHSBM010000013.1"/>
</dbReference>
<evidence type="ECO:0000256" key="3">
    <source>
        <dbReference type="ARBA" id="ARBA00022475"/>
    </source>
</evidence>
<accession>A0ABV8I3Z4</accession>
<feature type="transmembrane region" description="Helical" evidence="8">
    <location>
        <begin position="20"/>
        <end position="40"/>
    </location>
</feature>
<keyword evidence="3" id="KW-1003">Cell membrane</keyword>
<dbReference type="PANTHER" id="PTHR42718">
    <property type="entry name" value="MAJOR FACILITATOR SUPERFAMILY MULTIDRUG TRANSPORTER MFSC"/>
    <property type="match status" value="1"/>
</dbReference>
<comment type="caution">
    <text evidence="10">The sequence shown here is derived from an EMBL/GenBank/DDBJ whole genome shotgun (WGS) entry which is preliminary data.</text>
</comment>
<name>A0ABV8I3Z4_9ACTN</name>
<keyword evidence="5 8" id="KW-1133">Transmembrane helix</keyword>
<feature type="transmembrane region" description="Helical" evidence="8">
    <location>
        <begin position="231"/>
        <end position="251"/>
    </location>
</feature>
<feature type="domain" description="Major facilitator superfamily (MFS) profile" evidence="9">
    <location>
        <begin position="18"/>
        <end position="481"/>
    </location>
</feature>
<dbReference type="Proteomes" id="UP001595850">
    <property type="component" value="Unassembled WGS sequence"/>
</dbReference>
<dbReference type="PROSITE" id="PS50850">
    <property type="entry name" value="MFS"/>
    <property type="match status" value="1"/>
</dbReference>
<feature type="transmembrane region" description="Helical" evidence="8">
    <location>
        <begin position="52"/>
        <end position="72"/>
    </location>
</feature>
<sequence length="491" mass="49076">MPTGAMTAAPATAHGHGTLAVVSVAQFLIALDYSIIYIALPSIAADLGLDPALAQWVVSAYGVLFAGFLVLGGRLADRLGARRLFVLAVTAFGLAGVAGGAAGDGALLLAARAGQGLGAALLQPAVLALIGTTFPAGPERGRALAVWGSVGASGLAAGAVLGGLLTTASWRLTFFVNAPVVLLCVLGAVLWAAPARDHAPGGRVPVTAAALGTGAVLTLVLGLTLAADHGWGSPATLGALALALALLTGFIRNERATHDGPAERTPDEHTSRDVPDGRTPRGVLIEPVLRRIPSLRIGAAATALYMASVGSEFYLLTLLLQTAEGHTPLQAGLAFLPLALMVTAGNTAAGRAVRRARPAAVLLCGFAAAAAGLLWIALSLHGGSYAADLLPGILLSGFGHGVIYSAMFILGTRDVPAAHQGTAGALLTTSQYLAGALTLAVLTLVLGPSPGHAEFRAAFLVTATAAGAGLLLAVTRPSSPEVAEGDTVRTG</sequence>
<dbReference type="SUPFAM" id="SSF103473">
    <property type="entry name" value="MFS general substrate transporter"/>
    <property type="match status" value="2"/>
</dbReference>
<evidence type="ECO:0000256" key="7">
    <source>
        <dbReference type="SAM" id="MobiDB-lite"/>
    </source>
</evidence>
<keyword evidence="11" id="KW-1185">Reference proteome</keyword>
<keyword evidence="6 8" id="KW-0472">Membrane</keyword>
<dbReference type="Pfam" id="PF07690">
    <property type="entry name" value="MFS_1"/>
    <property type="match status" value="2"/>
</dbReference>
<feature type="transmembrane region" description="Helical" evidence="8">
    <location>
        <begin position="84"/>
        <end position="111"/>
    </location>
</feature>
<proteinExistence type="predicted"/>
<evidence type="ECO:0000256" key="1">
    <source>
        <dbReference type="ARBA" id="ARBA00004651"/>
    </source>
</evidence>
<dbReference type="PANTHER" id="PTHR42718:SF46">
    <property type="entry name" value="BLR6921 PROTEIN"/>
    <property type="match status" value="1"/>
</dbReference>
<feature type="transmembrane region" description="Helical" evidence="8">
    <location>
        <begin position="457"/>
        <end position="474"/>
    </location>
</feature>
<feature type="transmembrane region" description="Helical" evidence="8">
    <location>
        <begin position="390"/>
        <end position="411"/>
    </location>
</feature>
<keyword evidence="2" id="KW-0813">Transport</keyword>
<reference evidence="11" key="1">
    <citation type="journal article" date="2019" name="Int. J. Syst. Evol. Microbiol.">
        <title>The Global Catalogue of Microorganisms (GCM) 10K type strain sequencing project: providing services to taxonomists for standard genome sequencing and annotation.</title>
        <authorList>
            <consortium name="The Broad Institute Genomics Platform"/>
            <consortium name="The Broad Institute Genome Sequencing Center for Infectious Disease"/>
            <person name="Wu L."/>
            <person name="Ma J."/>
        </authorList>
    </citation>
    <scope>NUCLEOTIDE SEQUENCE [LARGE SCALE GENOMIC DNA]</scope>
    <source>
        <strain evidence="11">TBRC 4489</strain>
    </source>
</reference>
<comment type="subcellular location">
    <subcellularLocation>
        <location evidence="1">Cell membrane</location>
        <topology evidence="1">Multi-pass membrane protein</topology>
    </subcellularLocation>
</comment>
<evidence type="ECO:0000256" key="2">
    <source>
        <dbReference type="ARBA" id="ARBA00022448"/>
    </source>
</evidence>
<dbReference type="InterPro" id="IPR036259">
    <property type="entry name" value="MFS_trans_sf"/>
</dbReference>
<feature type="transmembrane region" description="Helical" evidence="8">
    <location>
        <begin position="172"/>
        <end position="192"/>
    </location>
</feature>
<keyword evidence="4 8" id="KW-0812">Transmembrane</keyword>
<feature type="transmembrane region" description="Helical" evidence="8">
    <location>
        <begin position="117"/>
        <end position="137"/>
    </location>
</feature>
<dbReference type="CDD" id="cd17321">
    <property type="entry name" value="MFS_MMR_MDR_like"/>
    <property type="match status" value="1"/>
</dbReference>
<feature type="transmembrane region" description="Helical" evidence="8">
    <location>
        <begin position="329"/>
        <end position="348"/>
    </location>
</feature>
<feature type="transmembrane region" description="Helical" evidence="8">
    <location>
        <begin position="297"/>
        <end position="317"/>
    </location>
</feature>
<evidence type="ECO:0000313" key="11">
    <source>
        <dbReference type="Proteomes" id="UP001595850"/>
    </source>
</evidence>
<evidence type="ECO:0000256" key="4">
    <source>
        <dbReference type="ARBA" id="ARBA00022692"/>
    </source>
</evidence>
<evidence type="ECO:0000313" key="10">
    <source>
        <dbReference type="EMBL" id="MFC4058744.1"/>
    </source>
</evidence>
<feature type="transmembrane region" description="Helical" evidence="8">
    <location>
        <begin position="360"/>
        <end position="378"/>
    </location>
</feature>
<dbReference type="InterPro" id="IPR011701">
    <property type="entry name" value="MFS"/>
</dbReference>
<dbReference type="EMBL" id="JBHSBM010000013">
    <property type="protein sequence ID" value="MFC4058744.1"/>
    <property type="molecule type" value="Genomic_DNA"/>
</dbReference>
<evidence type="ECO:0000256" key="5">
    <source>
        <dbReference type="ARBA" id="ARBA00022989"/>
    </source>
</evidence>
<gene>
    <name evidence="10" type="ORF">ACFOWE_10590</name>
</gene>
<feature type="region of interest" description="Disordered" evidence="7">
    <location>
        <begin position="257"/>
        <end position="279"/>
    </location>
</feature>
<organism evidence="10 11">
    <name type="scientific">Planomonospora corallina</name>
    <dbReference type="NCBI Taxonomy" id="1806052"/>
    <lineage>
        <taxon>Bacteria</taxon>
        <taxon>Bacillati</taxon>
        <taxon>Actinomycetota</taxon>
        <taxon>Actinomycetes</taxon>
        <taxon>Streptosporangiales</taxon>
        <taxon>Streptosporangiaceae</taxon>
        <taxon>Planomonospora</taxon>
    </lineage>
</organism>
<protein>
    <submittedName>
        <fullName evidence="10">MFS transporter</fullName>
    </submittedName>
</protein>
<dbReference type="Gene3D" id="1.20.1250.20">
    <property type="entry name" value="MFS general substrate transporter like domains"/>
    <property type="match status" value="2"/>
</dbReference>
<feature type="transmembrane region" description="Helical" evidence="8">
    <location>
        <begin position="423"/>
        <end position="445"/>
    </location>
</feature>
<feature type="transmembrane region" description="Helical" evidence="8">
    <location>
        <begin position="204"/>
        <end position="225"/>
    </location>
</feature>